<dbReference type="AlphaFoldDB" id="A0AAE6QMR0"/>
<reference evidence="1 2" key="1">
    <citation type="submission" date="2019-11" db="EMBL/GenBank/DDBJ databases">
        <title>Complete genome sequence of Pseudomonas syringae pv. coronafaciens isolate B19001 originated in imported oat cereal.</title>
        <authorList>
            <person name="Kim S.M."/>
            <person name="Lee B.C."/>
            <person name="Seo S.J."/>
            <person name="Lee J.E."/>
            <person name="Choi N.J."/>
            <person name="Park J.H."/>
        </authorList>
    </citation>
    <scope>NUCLEOTIDE SEQUENCE [LARGE SCALE GENOMIC DNA]</scope>
    <source>
        <strain evidence="1 2">B19001</strain>
    </source>
</reference>
<evidence type="ECO:0000313" key="2">
    <source>
        <dbReference type="Proteomes" id="UP000423413"/>
    </source>
</evidence>
<dbReference type="Proteomes" id="UP000423413">
    <property type="component" value="Chromosome"/>
</dbReference>
<protein>
    <submittedName>
        <fullName evidence="1">DUF1534 domain-containing protein</fullName>
    </submittedName>
</protein>
<organism evidence="1 2">
    <name type="scientific">Pseudomonas coronafaciens pv. coronafaciens</name>
    <dbReference type="NCBI Taxonomy" id="235275"/>
    <lineage>
        <taxon>Bacteria</taxon>
        <taxon>Pseudomonadati</taxon>
        <taxon>Pseudomonadota</taxon>
        <taxon>Gammaproteobacteria</taxon>
        <taxon>Pseudomonadales</taxon>
        <taxon>Pseudomonadaceae</taxon>
        <taxon>Pseudomonas</taxon>
        <taxon>Pseudomonas coronafaciens</taxon>
    </lineage>
</organism>
<sequence length="91" mass="10251">MAPACQTQRNQRHADAHCQTDAQYRRQHGKICPPTHLQAPANPYCAFNIGRRASRTACPRWSVGTMVFSHSSLLTLQHGNTRRRVRPGITT</sequence>
<dbReference type="AntiFam" id="ANF00261">
    <property type="entry name" value="Protein of unknown function (DUF1534)"/>
</dbReference>
<accession>A0AAE6QMR0</accession>
<gene>
    <name evidence="1" type="ORF">GMO17_00105</name>
</gene>
<evidence type="ECO:0000313" key="1">
    <source>
        <dbReference type="EMBL" id="QGT84528.1"/>
    </source>
</evidence>
<dbReference type="EMBL" id="CP046441">
    <property type="protein sequence ID" value="QGT84528.1"/>
    <property type="molecule type" value="Genomic_DNA"/>
</dbReference>
<proteinExistence type="predicted"/>
<name>A0AAE6QMR0_9PSED</name>